<proteinExistence type="predicted"/>
<evidence type="ECO:0000256" key="1">
    <source>
        <dbReference type="ARBA" id="ARBA00001954"/>
    </source>
</evidence>
<dbReference type="GO" id="GO:0051213">
    <property type="term" value="F:dioxygenase activity"/>
    <property type="evidence" value="ECO:0007669"/>
    <property type="project" value="UniProtKB-KW"/>
</dbReference>
<feature type="domain" description="2OGFeDO JBP1/TET oxygenase" evidence="6">
    <location>
        <begin position="132"/>
        <end position="266"/>
    </location>
</feature>
<protein>
    <recommendedName>
        <fullName evidence="6">2OGFeDO JBP1/TET oxygenase domain-containing protein</fullName>
    </recommendedName>
</protein>
<evidence type="ECO:0000313" key="7">
    <source>
        <dbReference type="EMBL" id="KIM35995.1"/>
    </source>
</evidence>
<accession>A0A0C3BGY5</accession>
<dbReference type="AlphaFoldDB" id="A0A0C3BGY5"/>
<keyword evidence="2" id="KW-0479">Metal-binding</keyword>
<evidence type="ECO:0000313" key="8">
    <source>
        <dbReference type="Proteomes" id="UP000053424"/>
    </source>
</evidence>
<dbReference type="InterPro" id="IPR024779">
    <property type="entry name" value="2OGFeDO_JBP1/TET_oxygenase_dom"/>
</dbReference>
<keyword evidence="4" id="KW-0560">Oxidoreductase</keyword>
<dbReference type="OrthoDB" id="3200752at2759"/>
<evidence type="ECO:0000256" key="3">
    <source>
        <dbReference type="ARBA" id="ARBA00022964"/>
    </source>
</evidence>
<evidence type="ECO:0000256" key="2">
    <source>
        <dbReference type="ARBA" id="ARBA00022723"/>
    </source>
</evidence>
<name>A0A0C3BGY5_HEBCY</name>
<keyword evidence="5" id="KW-0408">Iron</keyword>
<evidence type="ECO:0000256" key="5">
    <source>
        <dbReference type="ARBA" id="ARBA00023004"/>
    </source>
</evidence>
<dbReference type="EMBL" id="KN831810">
    <property type="protein sequence ID" value="KIM35995.1"/>
    <property type="molecule type" value="Genomic_DNA"/>
</dbReference>
<evidence type="ECO:0000259" key="6">
    <source>
        <dbReference type="Pfam" id="PF12851"/>
    </source>
</evidence>
<gene>
    <name evidence="7" type="ORF">M413DRAFT_78802</name>
</gene>
<dbReference type="Proteomes" id="UP000053424">
    <property type="component" value="Unassembled WGS sequence"/>
</dbReference>
<dbReference type="Pfam" id="PF12851">
    <property type="entry name" value="Tet_JBP"/>
    <property type="match status" value="1"/>
</dbReference>
<organism evidence="7 8">
    <name type="scientific">Hebeloma cylindrosporum</name>
    <dbReference type="NCBI Taxonomy" id="76867"/>
    <lineage>
        <taxon>Eukaryota</taxon>
        <taxon>Fungi</taxon>
        <taxon>Dikarya</taxon>
        <taxon>Basidiomycota</taxon>
        <taxon>Agaricomycotina</taxon>
        <taxon>Agaricomycetes</taxon>
        <taxon>Agaricomycetidae</taxon>
        <taxon>Agaricales</taxon>
        <taxon>Agaricineae</taxon>
        <taxon>Hymenogastraceae</taxon>
        <taxon>Hebeloma</taxon>
    </lineage>
</organism>
<evidence type="ECO:0000256" key="4">
    <source>
        <dbReference type="ARBA" id="ARBA00023002"/>
    </source>
</evidence>
<feature type="non-terminal residue" evidence="7">
    <location>
        <position position="285"/>
    </location>
</feature>
<reference evidence="7 8" key="1">
    <citation type="submission" date="2014-04" db="EMBL/GenBank/DDBJ databases">
        <authorList>
            <consortium name="DOE Joint Genome Institute"/>
            <person name="Kuo A."/>
            <person name="Gay G."/>
            <person name="Dore J."/>
            <person name="Kohler A."/>
            <person name="Nagy L.G."/>
            <person name="Floudas D."/>
            <person name="Copeland A."/>
            <person name="Barry K.W."/>
            <person name="Cichocki N."/>
            <person name="Veneault-Fourrey C."/>
            <person name="LaButti K."/>
            <person name="Lindquist E.A."/>
            <person name="Lipzen A."/>
            <person name="Lundell T."/>
            <person name="Morin E."/>
            <person name="Murat C."/>
            <person name="Sun H."/>
            <person name="Tunlid A."/>
            <person name="Henrissat B."/>
            <person name="Grigoriev I.V."/>
            <person name="Hibbett D.S."/>
            <person name="Martin F."/>
            <person name="Nordberg H.P."/>
            <person name="Cantor M.N."/>
            <person name="Hua S.X."/>
        </authorList>
    </citation>
    <scope>NUCLEOTIDE SEQUENCE [LARGE SCALE GENOMIC DNA]</scope>
    <source>
        <strain evidence="8">h7</strain>
    </source>
</reference>
<sequence>GQNMAVEGHLRKQFPPVYDEPREYNIPILVTDRSGNALAWYLPRALSSSRQDTMWQALRELEPELIIKQHSTQWRAGPQNYRNPKDTELKPGTVNMSPAWFEQGHDTEKFSLKVSQPLVPQDGPASRWLAATMESSALIGGILSIVHPELYRTGRDLILQLDQNPDVVDRPIRLRQVLRLWTAPFQGLSVISNRVTPVHRDTNGAKESMDILVALGRYQQGTLKLPGIGLELRYDPGTVAVLAGRILAHSAECDGERACVAYYMREKVQQCLGMSCPGWFRPDKI</sequence>
<dbReference type="GO" id="GO:0046872">
    <property type="term" value="F:metal ion binding"/>
    <property type="evidence" value="ECO:0007669"/>
    <property type="project" value="UniProtKB-KW"/>
</dbReference>
<dbReference type="HOGENOM" id="CLU_039070_4_2_1"/>
<keyword evidence="8" id="KW-1185">Reference proteome</keyword>
<comment type="cofactor">
    <cofactor evidence="1">
        <name>Fe(2+)</name>
        <dbReference type="ChEBI" id="CHEBI:29033"/>
    </cofactor>
</comment>
<keyword evidence="3" id="KW-0223">Dioxygenase</keyword>
<dbReference type="STRING" id="686832.A0A0C3BGY5"/>
<dbReference type="Gene3D" id="3.60.130.30">
    <property type="match status" value="1"/>
</dbReference>
<reference evidence="8" key="2">
    <citation type="submission" date="2015-01" db="EMBL/GenBank/DDBJ databases">
        <title>Evolutionary Origins and Diversification of the Mycorrhizal Mutualists.</title>
        <authorList>
            <consortium name="DOE Joint Genome Institute"/>
            <consortium name="Mycorrhizal Genomics Consortium"/>
            <person name="Kohler A."/>
            <person name="Kuo A."/>
            <person name="Nagy L.G."/>
            <person name="Floudas D."/>
            <person name="Copeland A."/>
            <person name="Barry K.W."/>
            <person name="Cichocki N."/>
            <person name="Veneault-Fourrey C."/>
            <person name="LaButti K."/>
            <person name="Lindquist E.A."/>
            <person name="Lipzen A."/>
            <person name="Lundell T."/>
            <person name="Morin E."/>
            <person name="Murat C."/>
            <person name="Riley R."/>
            <person name="Ohm R."/>
            <person name="Sun H."/>
            <person name="Tunlid A."/>
            <person name="Henrissat B."/>
            <person name="Grigoriev I.V."/>
            <person name="Hibbett D.S."/>
            <person name="Martin F."/>
        </authorList>
    </citation>
    <scope>NUCLEOTIDE SEQUENCE [LARGE SCALE GENOMIC DNA]</scope>
    <source>
        <strain evidence="8">h7</strain>
    </source>
</reference>